<evidence type="ECO:0000256" key="1">
    <source>
        <dbReference type="SAM" id="MobiDB-lite"/>
    </source>
</evidence>
<feature type="region of interest" description="Disordered" evidence="1">
    <location>
        <begin position="14"/>
        <end position="38"/>
    </location>
</feature>
<accession>A0A0E0B2C6</accession>
<organism evidence="2">
    <name type="scientific">Oryza glumipatula</name>
    <dbReference type="NCBI Taxonomy" id="40148"/>
    <lineage>
        <taxon>Eukaryota</taxon>
        <taxon>Viridiplantae</taxon>
        <taxon>Streptophyta</taxon>
        <taxon>Embryophyta</taxon>
        <taxon>Tracheophyta</taxon>
        <taxon>Spermatophyta</taxon>
        <taxon>Magnoliopsida</taxon>
        <taxon>Liliopsida</taxon>
        <taxon>Poales</taxon>
        <taxon>Poaceae</taxon>
        <taxon>BOP clade</taxon>
        <taxon>Oryzoideae</taxon>
        <taxon>Oryzeae</taxon>
        <taxon>Oryzinae</taxon>
        <taxon>Oryza</taxon>
    </lineage>
</organism>
<dbReference type="HOGENOM" id="CLU_3336384_0_0_1"/>
<keyword evidence="3" id="KW-1185">Reference proteome</keyword>
<feature type="compositionally biased region" description="Basic and acidic residues" evidence="1">
    <location>
        <begin position="14"/>
        <end position="32"/>
    </location>
</feature>
<evidence type="ECO:0000313" key="3">
    <source>
        <dbReference type="Proteomes" id="UP000026961"/>
    </source>
</evidence>
<reference evidence="2" key="1">
    <citation type="submission" date="2015-04" db="UniProtKB">
        <authorList>
            <consortium name="EnsemblPlants"/>
        </authorList>
    </citation>
    <scope>IDENTIFICATION</scope>
</reference>
<dbReference type="Gramene" id="OGLUM09G08860.1">
    <property type="protein sequence ID" value="OGLUM09G08860.1"/>
    <property type="gene ID" value="OGLUM09G08860"/>
</dbReference>
<dbReference type="Proteomes" id="UP000026961">
    <property type="component" value="Chromosome 9"/>
</dbReference>
<proteinExistence type="predicted"/>
<dbReference type="EnsemblPlants" id="OGLUM09G08860.1">
    <property type="protein sequence ID" value="OGLUM09G08860.1"/>
    <property type="gene ID" value="OGLUM09G08860"/>
</dbReference>
<name>A0A0E0B2C6_9ORYZ</name>
<protein>
    <submittedName>
        <fullName evidence="2">Uncharacterized protein</fullName>
    </submittedName>
</protein>
<sequence length="38" mass="4510">MAWICVDFARKKMREEGRSRKKDEMDGKHNDSDTVLIL</sequence>
<dbReference type="AlphaFoldDB" id="A0A0E0B2C6"/>
<evidence type="ECO:0000313" key="2">
    <source>
        <dbReference type="EnsemblPlants" id="OGLUM09G08860.1"/>
    </source>
</evidence>
<reference evidence="2" key="2">
    <citation type="submission" date="2018-05" db="EMBL/GenBank/DDBJ databases">
        <title>OgluRS3 (Oryza glumaepatula Reference Sequence Version 3).</title>
        <authorList>
            <person name="Zhang J."/>
            <person name="Kudrna D."/>
            <person name="Lee S."/>
            <person name="Talag J."/>
            <person name="Welchert J."/>
            <person name="Wing R.A."/>
        </authorList>
    </citation>
    <scope>NUCLEOTIDE SEQUENCE [LARGE SCALE GENOMIC DNA]</scope>
</reference>